<evidence type="ECO:0008006" key="4">
    <source>
        <dbReference type="Google" id="ProtNLM"/>
    </source>
</evidence>
<comment type="similarity">
    <text evidence="1">Belongs to the HyuE racemase family.</text>
</comment>
<reference evidence="2 3" key="1">
    <citation type="submission" date="2019-12" db="EMBL/GenBank/DDBJ databases">
        <title>Whole genome shotgun sequence of Streptomyces caniferus NBRC 15389.</title>
        <authorList>
            <person name="Ichikawa N."/>
            <person name="Kimura A."/>
            <person name="Kitahashi Y."/>
            <person name="Komaki H."/>
            <person name="Tamura T."/>
        </authorList>
    </citation>
    <scope>NUCLEOTIDE SEQUENCE [LARGE SCALE GENOMIC DNA]</scope>
    <source>
        <strain evidence="2 3">NBRC 15389</strain>
    </source>
</reference>
<sequence>MPFAAPLATVTGMLALLHTSPLHIPVFDALRDEEAPGLAMHHLVRPELLDRARAQGPDAVAEDLAAELAEAARNGARAALCTCSTIGSVAEAAGAALGLPVLRVDRPMAAAAVAAGPRIAVLVTVESTRIPTEDLIEQEAHRAGRTVAVRTVLVPGAWERFEAGDHDGCLTAVAAAAREIGDADVIVLAQASMAPAAEGLDLGVPVLTGPRTGLRAAAQAAASDTSLSGLRTT</sequence>
<dbReference type="EMBL" id="BLIN01000003">
    <property type="protein sequence ID" value="GFE06040.1"/>
    <property type="molecule type" value="Genomic_DNA"/>
</dbReference>
<name>A0A640S4G6_9ACTN</name>
<evidence type="ECO:0000313" key="2">
    <source>
        <dbReference type="EMBL" id="GFE06040.1"/>
    </source>
</evidence>
<comment type="caution">
    <text evidence="2">The sequence shown here is derived from an EMBL/GenBank/DDBJ whole genome shotgun (WGS) entry which is preliminary data.</text>
</comment>
<protein>
    <recommendedName>
        <fullName evidence="4">Arylsulfatase</fullName>
    </recommendedName>
</protein>
<evidence type="ECO:0000256" key="1">
    <source>
        <dbReference type="ARBA" id="ARBA00038414"/>
    </source>
</evidence>
<dbReference type="InterPro" id="IPR053714">
    <property type="entry name" value="Iso_Racemase_Enz_sf"/>
</dbReference>
<dbReference type="Pfam" id="PF01177">
    <property type="entry name" value="Asp_Glu_race"/>
    <property type="match status" value="1"/>
</dbReference>
<accession>A0A640S4G6</accession>
<dbReference type="AlphaFoldDB" id="A0A640S4G6"/>
<organism evidence="2 3">
    <name type="scientific">Streptomyces caniferus</name>
    <dbReference type="NCBI Taxonomy" id="285557"/>
    <lineage>
        <taxon>Bacteria</taxon>
        <taxon>Bacillati</taxon>
        <taxon>Actinomycetota</taxon>
        <taxon>Actinomycetes</taxon>
        <taxon>Kitasatosporales</taxon>
        <taxon>Streptomycetaceae</taxon>
        <taxon>Streptomyces</taxon>
    </lineage>
</organism>
<proteinExistence type="inferred from homology"/>
<dbReference type="InterPro" id="IPR015942">
    <property type="entry name" value="Asp/Glu/hydantoin_racemase"/>
</dbReference>
<evidence type="ECO:0000313" key="3">
    <source>
        <dbReference type="Proteomes" id="UP000435837"/>
    </source>
</evidence>
<gene>
    <name evidence="2" type="ORF">Scani_23080</name>
</gene>
<dbReference type="Proteomes" id="UP000435837">
    <property type="component" value="Unassembled WGS sequence"/>
</dbReference>
<dbReference type="GO" id="GO:0047661">
    <property type="term" value="F:amino-acid racemase activity"/>
    <property type="evidence" value="ECO:0007669"/>
    <property type="project" value="InterPro"/>
</dbReference>
<dbReference type="Gene3D" id="3.40.50.12500">
    <property type="match status" value="1"/>
</dbReference>